<comment type="caution">
    <text evidence="2">The sequence shown here is derived from an EMBL/GenBank/DDBJ whole genome shotgun (WGS) entry which is preliminary data.</text>
</comment>
<feature type="transmembrane region" description="Helical" evidence="1">
    <location>
        <begin position="457"/>
        <end position="477"/>
    </location>
</feature>
<keyword evidence="1" id="KW-1133">Transmembrane helix</keyword>
<name>A0A1W0D5Q4_9NEIS</name>
<keyword evidence="1" id="KW-0472">Membrane</keyword>
<feature type="transmembrane region" description="Helical" evidence="1">
    <location>
        <begin position="429"/>
        <end position="450"/>
    </location>
</feature>
<dbReference type="Proteomes" id="UP000192721">
    <property type="component" value="Unassembled WGS sequence"/>
</dbReference>
<evidence type="ECO:0008006" key="4">
    <source>
        <dbReference type="Google" id="ProtNLM"/>
    </source>
</evidence>
<organism evidence="2 3">
    <name type="scientific">Chromobacterium haemolyticum</name>
    <dbReference type="NCBI Taxonomy" id="394935"/>
    <lineage>
        <taxon>Bacteria</taxon>
        <taxon>Pseudomonadati</taxon>
        <taxon>Pseudomonadota</taxon>
        <taxon>Betaproteobacteria</taxon>
        <taxon>Neisseriales</taxon>
        <taxon>Chromobacteriaceae</taxon>
        <taxon>Chromobacterium</taxon>
    </lineage>
</organism>
<gene>
    <name evidence="2" type="ORF">B0T45_06015</name>
</gene>
<dbReference type="AlphaFoldDB" id="A0A1W0D5Q4"/>
<proteinExistence type="predicted"/>
<evidence type="ECO:0000313" key="2">
    <source>
        <dbReference type="EMBL" id="OQS42341.1"/>
    </source>
</evidence>
<feature type="transmembrane region" description="Helical" evidence="1">
    <location>
        <begin position="483"/>
        <end position="504"/>
    </location>
</feature>
<dbReference type="RefSeq" id="WP_081554922.1">
    <property type="nucleotide sequence ID" value="NZ_MUKV01000005.1"/>
</dbReference>
<keyword evidence="1" id="KW-0812">Transmembrane</keyword>
<protein>
    <recommendedName>
        <fullName evidence="4">Phage tail tape measure protein</fullName>
    </recommendedName>
</protein>
<evidence type="ECO:0000313" key="3">
    <source>
        <dbReference type="Proteomes" id="UP000192721"/>
    </source>
</evidence>
<evidence type="ECO:0000256" key="1">
    <source>
        <dbReference type="SAM" id="Phobius"/>
    </source>
</evidence>
<reference evidence="2 3" key="1">
    <citation type="submission" date="2017-02" db="EMBL/GenBank/DDBJ databases">
        <title>Chromobacterium haemolyticum H5244.</title>
        <authorList>
            <person name="Gulvik C.A."/>
        </authorList>
    </citation>
    <scope>NUCLEOTIDE SEQUENCE [LARGE SCALE GENOMIC DNA]</scope>
    <source>
        <strain evidence="2 3">H5244</strain>
    </source>
</reference>
<accession>A0A1W0D5Q4</accession>
<sequence length="647" mass="69724">MFDAYSVAIKLSLVNNVTSGLLLLSRSLQSTHSDAQKLQDKLTAIGKQAAIGGAMLGGGAAIAGMFKGPLEEAFKYQREMAKLQQQGLSGNQIAEARRFVEATDIIGSSIQDRIKLFTEAQGAFRESGMQGPKALEAAKVMMPVLTKYQVASSMLSEEKHAAAEHGMLALNRVVEQMGGLNDPKRAAQIVDAGFRAISASGRMVNPEQLRQFRSYGGAAVANITDKAMFASLEPIIGELKGSTTATGLNTAWSRANGLIKPPNQMAGEYIKLGLWDENQIVFNSQGGIKKLKSNPLKKQYADLMNQNPVDFAEVMMEIYKKNKITGNEIARTNAMLFGRTGGKVYDLIMRQMPVLRHSEHAYEASKGIEETIKNNANSPIMKAQELAKAIKDLKLAVGQDLLPVFTPLITNLAKYTKELSKSPELIQKVTVSLAGFATVLVVGGLINVVAAATRGFMLLYTVMGGIPAALMATNASFVAWRTVMLSSAASFGLVKGAVAAFVAYQAGYMVGNWLNENLLNPLIEFFTNGREKTLGGWLYGLFNDEKAAMGPMKYGMVNGKMIAIDGDYPKQGNPFNSMTQSVPVPPKQPITINIAPQAVNIDGKKVAEVVTAQQTREATKPMTGLRGFDAVSSVVLPTMPSSFYPRG</sequence>
<dbReference type="EMBL" id="MUKV01000005">
    <property type="protein sequence ID" value="OQS42341.1"/>
    <property type="molecule type" value="Genomic_DNA"/>
</dbReference>